<feature type="active site" evidence="15">
    <location>
        <position position="149"/>
    </location>
</feature>
<dbReference type="InterPro" id="IPR043502">
    <property type="entry name" value="DNA/RNA_pol_sf"/>
</dbReference>
<comment type="subcellular location">
    <subcellularLocation>
        <location evidence="1 15">Cytoplasm</location>
    </subcellularLocation>
</comment>
<dbReference type="InterPro" id="IPR001126">
    <property type="entry name" value="UmuC"/>
</dbReference>
<reference evidence="18" key="1">
    <citation type="journal article" date="2019" name="Int. J. Syst. Evol. Microbiol.">
        <title>The Global Catalogue of Microorganisms (GCM) 10K type strain sequencing project: providing services to taxonomists for standard genome sequencing and annotation.</title>
        <authorList>
            <consortium name="The Broad Institute Genomics Platform"/>
            <consortium name="The Broad Institute Genome Sequencing Center for Infectious Disease"/>
            <person name="Wu L."/>
            <person name="Ma J."/>
        </authorList>
    </citation>
    <scope>NUCLEOTIDE SEQUENCE [LARGE SCALE GENOMIC DNA]</scope>
    <source>
        <strain evidence="18">JCM 17551</strain>
    </source>
</reference>
<dbReference type="Gene3D" id="3.40.1170.60">
    <property type="match status" value="1"/>
</dbReference>
<keyword evidence="12 15" id="KW-0238">DNA-binding</keyword>
<evidence type="ECO:0000256" key="15">
    <source>
        <dbReference type="HAMAP-Rule" id="MF_01113"/>
    </source>
</evidence>
<evidence type="ECO:0000256" key="7">
    <source>
        <dbReference type="ARBA" id="ARBA00022705"/>
    </source>
</evidence>
<evidence type="ECO:0000256" key="6">
    <source>
        <dbReference type="ARBA" id="ARBA00022695"/>
    </source>
</evidence>
<dbReference type="Proteomes" id="UP001501565">
    <property type="component" value="Unassembled WGS sequence"/>
</dbReference>
<keyword evidence="5 15" id="KW-0808">Transferase</keyword>
<keyword evidence="13 15" id="KW-0234">DNA repair</keyword>
<evidence type="ECO:0000256" key="12">
    <source>
        <dbReference type="ARBA" id="ARBA00023125"/>
    </source>
</evidence>
<dbReference type="Pfam" id="PF21999">
    <property type="entry name" value="IMS_HHH_1"/>
    <property type="match status" value="1"/>
</dbReference>
<evidence type="ECO:0000256" key="14">
    <source>
        <dbReference type="ARBA" id="ARBA00049244"/>
    </source>
</evidence>
<evidence type="ECO:0000259" key="16">
    <source>
        <dbReference type="PROSITE" id="PS50173"/>
    </source>
</evidence>
<dbReference type="SUPFAM" id="SSF56672">
    <property type="entry name" value="DNA/RNA polymerases"/>
    <property type="match status" value="1"/>
</dbReference>
<dbReference type="NCBIfam" id="NF002677">
    <property type="entry name" value="PRK02406.1"/>
    <property type="match status" value="1"/>
</dbReference>
<dbReference type="EC" id="2.7.7.7" evidence="15"/>
<comment type="caution">
    <text evidence="17">The sequence shown here is derived from an EMBL/GenBank/DDBJ whole genome shotgun (WGS) entry which is preliminary data.</text>
</comment>
<evidence type="ECO:0000256" key="4">
    <source>
        <dbReference type="ARBA" id="ARBA00022490"/>
    </source>
</evidence>
<feature type="binding site" evidence="15">
    <location>
        <position position="53"/>
    </location>
    <ligand>
        <name>Mg(2+)</name>
        <dbReference type="ChEBI" id="CHEBI:18420"/>
    </ligand>
</feature>
<dbReference type="Gene3D" id="1.10.150.20">
    <property type="entry name" value="5' to 3' exonuclease, C-terminal subdomain"/>
    <property type="match status" value="1"/>
</dbReference>
<name>A0ABP7M1B5_9GAMM</name>
<evidence type="ECO:0000256" key="13">
    <source>
        <dbReference type="ARBA" id="ARBA00023204"/>
    </source>
</evidence>
<evidence type="ECO:0000256" key="1">
    <source>
        <dbReference type="ARBA" id="ARBA00004496"/>
    </source>
</evidence>
<comment type="subunit">
    <text evidence="15">Monomer.</text>
</comment>
<comment type="function">
    <text evidence="15">Poorly processive, error-prone DNA polymerase involved in untargeted mutagenesis. Copies undamaged DNA at stalled replication forks, which arise in vivo from mismatched or misaligned primer ends. These misaligned primers can be extended by PolIV. Exhibits no 3'-5' exonuclease (proofreading) activity. May be involved in translesional synthesis, in conjunction with the beta clamp from PolIII.</text>
</comment>
<comment type="similarity">
    <text evidence="2 15">Belongs to the DNA polymerase type-Y family.</text>
</comment>
<evidence type="ECO:0000256" key="9">
    <source>
        <dbReference type="ARBA" id="ARBA00022763"/>
    </source>
</evidence>
<keyword evidence="9 15" id="KW-0227">DNA damage</keyword>
<dbReference type="CDD" id="cd03586">
    <property type="entry name" value="PolY_Pol_IV_kappa"/>
    <property type="match status" value="1"/>
</dbReference>
<keyword evidence="4 15" id="KW-0963">Cytoplasm</keyword>
<proteinExistence type="inferred from homology"/>
<dbReference type="Pfam" id="PF00817">
    <property type="entry name" value="IMS"/>
    <property type="match status" value="1"/>
</dbReference>
<dbReference type="InterPro" id="IPR050116">
    <property type="entry name" value="DNA_polymerase-Y"/>
</dbReference>
<dbReference type="Pfam" id="PF11799">
    <property type="entry name" value="IMS_C"/>
    <property type="match status" value="1"/>
</dbReference>
<evidence type="ECO:0000256" key="3">
    <source>
        <dbReference type="ARBA" id="ARBA00022457"/>
    </source>
</evidence>
<evidence type="ECO:0000313" key="18">
    <source>
        <dbReference type="Proteomes" id="UP001501565"/>
    </source>
</evidence>
<comment type="catalytic activity">
    <reaction evidence="14 15">
        <text>DNA(n) + a 2'-deoxyribonucleoside 5'-triphosphate = DNA(n+1) + diphosphate</text>
        <dbReference type="Rhea" id="RHEA:22508"/>
        <dbReference type="Rhea" id="RHEA-COMP:17339"/>
        <dbReference type="Rhea" id="RHEA-COMP:17340"/>
        <dbReference type="ChEBI" id="CHEBI:33019"/>
        <dbReference type="ChEBI" id="CHEBI:61560"/>
        <dbReference type="ChEBI" id="CHEBI:173112"/>
        <dbReference type="EC" id="2.7.7.7"/>
    </reaction>
</comment>
<organism evidence="17 18">
    <name type="scientific">Litoribacillus peritrichatus</name>
    <dbReference type="NCBI Taxonomy" id="718191"/>
    <lineage>
        <taxon>Bacteria</taxon>
        <taxon>Pseudomonadati</taxon>
        <taxon>Pseudomonadota</taxon>
        <taxon>Gammaproteobacteria</taxon>
        <taxon>Oceanospirillales</taxon>
        <taxon>Oceanospirillaceae</taxon>
        <taxon>Litoribacillus</taxon>
    </lineage>
</organism>
<keyword evidence="18" id="KW-1185">Reference proteome</keyword>
<sequence>MIAVIDRIRRNWFLLFMAEHFLAAERSFTVEHHATVDKRSGTEPGARKIIHVDCDCFFAAVEVRDNPALLNKPIVVGGSPNGRGVVATASYEARKFGVRSAMSSAQALKLCPHLIFVKPRMDVYRTVSQQIHTIFSDYTDLIEPLSLDEAYLDVSESTDCKGSATLMAEEIRARIEQVTGITASAGVAPNKFLAKIASDWNKPNGVFVVTPAQVEAFVVGLPVGKIHGVGKVMQKKLSDLGIKTCGDLRALDLLTMVERFGSFGPRLYDLARGKDNREVRAERRRKSLSVEHTFERDLDTFAQLEAEVPALLNQLETRLQKRLKDDYLINKLFVKVKFNDFVQTTLDSAQEQLRSCAGSQHEYIELLKVACERKDKPIRLIGLGVGLKDMRSDGELTQLDLFDSDCD</sequence>
<comment type="cofactor">
    <cofactor evidence="15">
        <name>Mg(2+)</name>
        <dbReference type="ChEBI" id="CHEBI:18420"/>
    </cofactor>
    <text evidence="15">Binds 2 magnesium ions per subunit.</text>
</comment>
<dbReference type="InterPro" id="IPR043128">
    <property type="entry name" value="Rev_trsase/Diguanyl_cyclase"/>
</dbReference>
<evidence type="ECO:0000313" key="17">
    <source>
        <dbReference type="EMBL" id="GAA3911914.1"/>
    </source>
</evidence>
<protein>
    <recommendedName>
        <fullName evidence="15">DNA polymerase IV</fullName>
        <shortName evidence="15">Pol IV</shortName>
        <ecNumber evidence="15">2.7.7.7</ecNumber>
    </recommendedName>
</protein>
<feature type="domain" description="UmuC" evidence="16">
    <location>
        <begin position="49"/>
        <end position="230"/>
    </location>
</feature>
<keyword evidence="7 15" id="KW-0235">DNA replication</keyword>
<dbReference type="PANTHER" id="PTHR11076:SF33">
    <property type="entry name" value="DNA POLYMERASE KAPPA"/>
    <property type="match status" value="1"/>
</dbReference>
<keyword evidence="6 15" id="KW-0548">Nucleotidyltransferase</keyword>
<dbReference type="SUPFAM" id="SSF100879">
    <property type="entry name" value="Lesion bypass DNA polymerase (Y-family), little finger domain"/>
    <property type="match status" value="1"/>
</dbReference>
<dbReference type="InterPro" id="IPR022880">
    <property type="entry name" value="DNApol_IV"/>
</dbReference>
<dbReference type="InterPro" id="IPR017961">
    <property type="entry name" value="DNA_pol_Y-fam_little_finger"/>
</dbReference>
<dbReference type="InterPro" id="IPR053848">
    <property type="entry name" value="IMS_HHH_1"/>
</dbReference>
<evidence type="ECO:0000256" key="8">
    <source>
        <dbReference type="ARBA" id="ARBA00022723"/>
    </source>
</evidence>
<dbReference type="Gene3D" id="3.30.70.270">
    <property type="match status" value="1"/>
</dbReference>
<gene>
    <name evidence="15 17" type="primary">dinB</name>
    <name evidence="17" type="ORF">GCM10022277_03240</name>
</gene>
<dbReference type="InterPro" id="IPR036775">
    <property type="entry name" value="DNA_pol_Y-fam_lit_finger_sf"/>
</dbReference>
<dbReference type="Gene3D" id="3.30.1490.100">
    <property type="entry name" value="DNA polymerase, Y-family, little finger domain"/>
    <property type="match status" value="1"/>
</dbReference>
<keyword evidence="11 15" id="KW-0239">DNA-directed DNA polymerase</keyword>
<evidence type="ECO:0000256" key="2">
    <source>
        <dbReference type="ARBA" id="ARBA00010945"/>
    </source>
</evidence>
<accession>A0ABP7M1B5</accession>
<dbReference type="PANTHER" id="PTHR11076">
    <property type="entry name" value="DNA REPAIR POLYMERASE UMUC / TRANSFERASE FAMILY MEMBER"/>
    <property type="match status" value="1"/>
</dbReference>
<keyword evidence="8 15" id="KW-0479">Metal-binding</keyword>
<evidence type="ECO:0000256" key="10">
    <source>
        <dbReference type="ARBA" id="ARBA00022842"/>
    </source>
</evidence>
<feature type="binding site" evidence="15">
    <location>
        <position position="148"/>
    </location>
    <ligand>
        <name>Mg(2+)</name>
        <dbReference type="ChEBI" id="CHEBI:18420"/>
    </ligand>
</feature>
<feature type="site" description="Substrate discrimination" evidence="15">
    <location>
        <position position="58"/>
    </location>
</feature>
<dbReference type="PROSITE" id="PS50173">
    <property type="entry name" value="UMUC"/>
    <property type="match status" value="1"/>
</dbReference>
<evidence type="ECO:0000256" key="5">
    <source>
        <dbReference type="ARBA" id="ARBA00022679"/>
    </source>
</evidence>
<dbReference type="EMBL" id="BAABBN010000004">
    <property type="protein sequence ID" value="GAA3911914.1"/>
    <property type="molecule type" value="Genomic_DNA"/>
</dbReference>
<keyword evidence="3 15" id="KW-0515">Mutator protein</keyword>
<evidence type="ECO:0000256" key="11">
    <source>
        <dbReference type="ARBA" id="ARBA00022932"/>
    </source>
</evidence>
<dbReference type="HAMAP" id="MF_01113">
    <property type="entry name" value="DNApol_IV"/>
    <property type="match status" value="1"/>
</dbReference>
<keyword evidence="10 15" id="KW-0460">Magnesium</keyword>